<name>A0A6J5F9V8_9BURK</name>
<keyword evidence="2" id="KW-1185">Reference proteome</keyword>
<accession>A0A6J5F9V8</accession>
<protein>
    <submittedName>
        <fullName evidence="1">Uncharacterized protein</fullName>
    </submittedName>
</protein>
<dbReference type="Proteomes" id="UP000494363">
    <property type="component" value="Unassembled WGS sequence"/>
</dbReference>
<evidence type="ECO:0000313" key="1">
    <source>
        <dbReference type="EMBL" id="CAB3775163.1"/>
    </source>
</evidence>
<evidence type="ECO:0000313" key="2">
    <source>
        <dbReference type="Proteomes" id="UP000494363"/>
    </source>
</evidence>
<dbReference type="AlphaFoldDB" id="A0A6J5F9V8"/>
<sequence>MHQEPLDVRAVCLIQFFGQIFQQILVLLKIRRTPSFFYVASQPEPEGPVERSARVVLQAMMPDPLVDGLFKRDRTRTRNATHGHQLRPGLSLLFQMHQEPPDVRAVSPIQFLWQNLQQIDVCR</sequence>
<organism evidence="1 2">
    <name type="scientific">Paraburkholderia humisilvae</name>
    <dbReference type="NCBI Taxonomy" id="627669"/>
    <lineage>
        <taxon>Bacteria</taxon>
        <taxon>Pseudomonadati</taxon>
        <taxon>Pseudomonadota</taxon>
        <taxon>Betaproteobacteria</taxon>
        <taxon>Burkholderiales</taxon>
        <taxon>Burkholderiaceae</taxon>
        <taxon>Paraburkholderia</taxon>
    </lineage>
</organism>
<proteinExistence type="predicted"/>
<reference evidence="1 2" key="1">
    <citation type="submission" date="2020-04" db="EMBL/GenBank/DDBJ databases">
        <authorList>
            <person name="De Canck E."/>
        </authorList>
    </citation>
    <scope>NUCLEOTIDE SEQUENCE [LARGE SCALE GENOMIC DNA]</scope>
    <source>
        <strain evidence="1 2">LMG 29542</strain>
    </source>
</reference>
<dbReference type="EMBL" id="CADIKH010000288">
    <property type="protein sequence ID" value="CAB3775163.1"/>
    <property type="molecule type" value="Genomic_DNA"/>
</dbReference>
<gene>
    <name evidence="1" type="ORF">LMG29542_08545</name>
</gene>